<dbReference type="CDD" id="cd00590">
    <property type="entry name" value="RRM_SF"/>
    <property type="match status" value="1"/>
</dbReference>
<proteinExistence type="predicted"/>
<dbReference type="Gene3D" id="3.30.70.330">
    <property type="match status" value="1"/>
</dbReference>
<gene>
    <name evidence="1" type="ORF">A2626_00835</name>
</gene>
<dbReference type="EMBL" id="MHLZ01000016">
    <property type="protein sequence ID" value="OGZ19964.1"/>
    <property type="molecule type" value="Genomic_DNA"/>
</dbReference>
<protein>
    <recommendedName>
        <fullName evidence="3">RRM domain-containing protein</fullName>
    </recommendedName>
</protein>
<dbReference type="Proteomes" id="UP000177360">
    <property type="component" value="Unassembled WGS sequence"/>
</dbReference>
<reference evidence="1 2" key="1">
    <citation type="journal article" date="2016" name="Nat. Commun.">
        <title>Thousands of microbial genomes shed light on interconnected biogeochemical processes in an aquifer system.</title>
        <authorList>
            <person name="Anantharaman K."/>
            <person name="Brown C.T."/>
            <person name="Hug L.A."/>
            <person name="Sharon I."/>
            <person name="Castelle C.J."/>
            <person name="Probst A.J."/>
            <person name="Thomas B.C."/>
            <person name="Singh A."/>
            <person name="Wilkins M.J."/>
            <person name="Karaoz U."/>
            <person name="Brodie E.L."/>
            <person name="Williams K.H."/>
            <person name="Hubbard S.S."/>
            <person name="Banfield J.F."/>
        </authorList>
    </citation>
    <scope>NUCLEOTIDE SEQUENCE [LARGE SCALE GENOMIC DNA]</scope>
</reference>
<evidence type="ECO:0000313" key="2">
    <source>
        <dbReference type="Proteomes" id="UP000177360"/>
    </source>
</evidence>
<organism evidence="1 2">
    <name type="scientific">Candidatus Nealsonbacteria bacterium RIFCSPHIGHO2_01_FULL_38_55</name>
    <dbReference type="NCBI Taxonomy" id="1801664"/>
    <lineage>
        <taxon>Bacteria</taxon>
        <taxon>Candidatus Nealsoniibacteriota</taxon>
    </lineage>
</organism>
<dbReference type="SUPFAM" id="SSF54928">
    <property type="entry name" value="RNA-binding domain, RBD"/>
    <property type="match status" value="1"/>
</dbReference>
<sequence>MKRKPTLGGLKKVQEFLKSKGHAMPIVQMGIYDDYQLVGGPATLRREPGKGKNVSLNELINALSPMHRVINVRLANEYGGAFIEFSERRNATSALELMGSAGEGQDKVVVEYSAALRELFISDDVMELAQWGKVAPSLFERFIFYASPSLYAKKVFAYP</sequence>
<name>A0A1G2E275_9BACT</name>
<evidence type="ECO:0008006" key="3">
    <source>
        <dbReference type="Google" id="ProtNLM"/>
    </source>
</evidence>
<dbReference type="InterPro" id="IPR012677">
    <property type="entry name" value="Nucleotide-bd_a/b_plait_sf"/>
</dbReference>
<dbReference type="AlphaFoldDB" id="A0A1G2E275"/>
<dbReference type="InterPro" id="IPR035979">
    <property type="entry name" value="RBD_domain_sf"/>
</dbReference>
<comment type="caution">
    <text evidence="1">The sequence shown here is derived from an EMBL/GenBank/DDBJ whole genome shotgun (WGS) entry which is preliminary data.</text>
</comment>
<accession>A0A1G2E275</accession>
<evidence type="ECO:0000313" key="1">
    <source>
        <dbReference type="EMBL" id="OGZ19964.1"/>
    </source>
</evidence>
<dbReference type="GO" id="GO:0003676">
    <property type="term" value="F:nucleic acid binding"/>
    <property type="evidence" value="ECO:0007669"/>
    <property type="project" value="InterPro"/>
</dbReference>